<dbReference type="InterPro" id="IPR011990">
    <property type="entry name" value="TPR-like_helical_dom_sf"/>
</dbReference>
<dbReference type="Proteomes" id="UP000781958">
    <property type="component" value="Unassembled WGS sequence"/>
</dbReference>
<accession>A0ABS4SV35</accession>
<reference evidence="3 4" key="1">
    <citation type="submission" date="2021-03" db="EMBL/GenBank/DDBJ databases">
        <title>Genomic Encyclopedia of Type Strains, Phase III (KMG-III): the genomes of soil and plant-associated and newly described type strains.</title>
        <authorList>
            <person name="Whitman W."/>
        </authorList>
    </citation>
    <scope>NUCLEOTIDE SEQUENCE [LARGE SCALE GENOMIC DNA]</scope>
    <source>
        <strain evidence="3 4">IMMIB AFH-6</strain>
    </source>
</reference>
<gene>
    <name evidence="3" type="ORF">J2851_005635</name>
</gene>
<feature type="compositionally biased region" description="Basic and acidic residues" evidence="1">
    <location>
        <begin position="138"/>
        <end position="149"/>
    </location>
</feature>
<comment type="caution">
    <text evidence="3">The sequence shown here is derived from an EMBL/GenBank/DDBJ whole genome shotgun (WGS) entry which is preliminary data.</text>
</comment>
<organism evidence="3 4">
    <name type="scientific">Azospirillum rugosum</name>
    <dbReference type="NCBI Taxonomy" id="416170"/>
    <lineage>
        <taxon>Bacteria</taxon>
        <taxon>Pseudomonadati</taxon>
        <taxon>Pseudomonadota</taxon>
        <taxon>Alphaproteobacteria</taxon>
        <taxon>Rhodospirillales</taxon>
        <taxon>Azospirillaceae</taxon>
        <taxon>Azospirillum</taxon>
    </lineage>
</organism>
<dbReference type="SMART" id="SM00028">
    <property type="entry name" value="TPR"/>
    <property type="match status" value="3"/>
</dbReference>
<dbReference type="PANTHER" id="PTHR12558">
    <property type="entry name" value="CELL DIVISION CYCLE 16,23,27"/>
    <property type="match status" value="1"/>
</dbReference>
<evidence type="ECO:0000256" key="2">
    <source>
        <dbReference type="SAM" id="Phobius"/>
    </source>
</evidence>
<feature type="region of interest" description="Disordered" evidence="1">
    <location>
        <begin position="137"/>
        <end position="182"/>
    </location>
</feature>
<evidence type="ECO:0000313" key="4">
    <source>
        <dbReference type="Proteomes" id="UP000781958"/>
    </source>
</evidence>
<dbReference type="RefSeq" id="WP_209770441.1">
    <property type="nucleotide sequence ID" value="NZ_JAGINP010000024.1"/>
</dbReference>
<keyword evidence="2" id="KW-0812">Transmembrane</keyword>
<protein>
    <submittedName>
        <fullName evidence="3">TolB-like protein</fullName>
    </submittedName>
</protein>
<dbReference type="PANTHER" id="PTHR12558:SF33">
    <property type="entry name" value="BLL7664 PROTEIN"/>
    <property type="match status" value="1"/>
</dbReference>
<feature type="transmembrane region" description="Helical" evidence="2">
    <location>
        <begin position="195"/>
        <end position="215"/>
    </location>
</feature>
<feature type="compositionally biased region" description="Pro residues" evidence="1">
    <location>
        <begin position="161"/>
        <end position="180"/>
    </location>
</feature>
<evidence type="ECO:0000313" key="3">
    <source>
        <dbReference type="EMBL" id="MBP2295822.1"/>
    </source>
</evidence>
<dbReference type="EMBL" id="JAGINP010000024">
    <property type="protein sequence ID" value="MBP2295822.1"/>
    <property type="molecule type" value="Genomic_DNA"/>
</dbReference>
<dbReference type="Gene3D" id="1.25.40.10">
    <property type="entry name" value="Tetratricopeptide repeat domain"/>
    <property type="match status" value="1"/>
</dbReference>
<proteinExistence type="predicted"/>
<dbReference type="Pfam" id="PF13432">
    <property type="entry name" value="TPR_16"/>
    <property type="match status" value="2"/>
</dbReference>
<keyword evidence="2" id="KW-1133">Transmembrane helix</keyword>
<keyword evidence="2" id="KW-0472">Membrane</keyword>
<sequence length="634" mass="69208">MPQSSGEAIPPALIDEALERVLASRGFRGSARKQRFLRFVVQETLAGHADRIKAYAIAIDVFDRDASFDPLLDPVVRIHAGRVRRCLEQYYLTDGAADPVRITIPKGSYVPQFLGPQFPGPQFTGVPAMAPFAGLQSRAEHQTAEHQTDSDAAAPDEAADAPPPHLTSPPQSHPNPPPSRPLRARFRAAVRPRTAALVSAVLLVAAALLLALWGAGSIRREPPGATMSASMGRGPALLVLPFANGTTDPSQDIFAEGYTEELIGALVRFRNVLVFGADTSFRYKSAAALREAEPNLPIDYVLKGSVALVGEQIQVTAVLIDAKTRRYLWSDSVRRDFTAATMVDLRQDIAARVARALVQPNGVIEEEEARHAADRPPTALSSYECLLRARQYWRHLDAALHGQVRTCLERAVQADPLYADAWAALAMVIIDETRLGFNPRSTDPNPVATGLELAQRAVALAPDNPLPHQALGLVHWLRREPQLSIAAYERARALNPHGPDILADLGRCYSLVGDWQTGIPLIQEAYARNPAQPSWYRIVIATYHYVNGRYDEALAEAQRVEVPEFVLSHVALAMIHAEAGRKSDAAREVREILRLDPDFGAKIVTELERRNIAPPTIAKILDGVRKAGLAVPSG</sequence>
<keyword evidence="4" id="KW-1185">Reference proteome</keyword>
<dbReference type="SUPFAM" id="SSF48452">
    <property type="entry name" value="TPR-like"/>
    <property type="match status" value="1"/>
</dbReference>
<evidence type="ECO:0000256" key="1">
    <source>
        <dbReference type="SAM" id="MobiDB-lite"/>
    </source>
</evidence>
<dbReference type="InterPro" id="IPR019734">
    <property type="entry name" value="TPR_rpt"/>
</dbReference>
<name>A0ABS4SV35_9PROT</name>